<dbReference type="AlphaFoldDB" id="A0A8H6WY40"/>
<protein>
    <submittedName>
        <fullName evidence="2">Uncharacterized protein</fullName>
    </submittedName>
</protein>
<feature type="compositionally biased region" description="Low complexity" evidence="1">
    <location>
        <begin position="75"/>
        <end position="85"/>
    </location>
</feature>
<dbReference type="OrthoDB" id="6079689at2759"/>
<accession>A0A8H6WY40</accession>
<feature type="region of interest" description="Disordered" evidence="1">
    <location>
        <begin position="56"/>
        <end position="93"/>
    </location>
</feature>
<gene>
    <name evidence="2" type="ORF">MSAN_02455800</name>
</gene>
<evidence type="ECO:0000313" key="3">
    <source>
        <dbReference type="Proteomes" id="UP000623467"/>
    </source>
</evidence>
<evidence type="ECO:0000313" key="2">
    <source>
        <dbReference type="EMBL" id="KAF7330619.1"/>
    </source>
</evidence>
<comment type="caution">
    <text evidence="2">The sequence shown here is derived from an EMBL/GenBank/DDBJ whole genome shotgun (WGS) entry which is preliminary data.</text>
</comment>
<organism evidence="2 3">
    <name type="scientific">Mycena sanguinolenta</name>
    <dbReference type="NCBI Taxonomy" id="230812"/>
    <lineage>
        <taxon>Eukaryota</taxon>
        <taxon>Fungi</taxon>
        <taxon>Dikarya</taxon>
        <taxon>Basidiomycota</taxon>
        <taxon>Agaricomycotina</taxon>
        <taxon>Agaricomycetes</taxon>
        <taxon>Agaricomycetidae</taxon>
        <taxon>Agaricales</taxon>
        <taxon>Marasmiineae</taxon>
        <taxon>Mycenaceae</taxon>
        <taxon>Mycena</taxon>
    </lineage>
</organism>
<keyword evidence="3" id="KW-1185">Reference proteome</keyword>
<evidence type="ECO:0000256" key="1">
    <source>
        <dbReference type="SAM" id="MobiDB-lite"/>
    </source>
</evidence>
<feature type="compositionally biased region" description="Pro residues" evidence="1">
    <location>
        <begin position="59"/>
        <end position="74"/>
    </location>
</feature>
<reference evidence="2" key="1">
    <citation type="submission" date="2020-05" db="EMBL/GenBank/DDBJ databases">
        <title>Mycena genomes resolve the evolution of fungal bioluminescence.</title>
        <authorList>
            <person name="Tsai I.J."/>
        </authorList>
    </citation>
    <scope>NUCLEOTIDE SEQUENCE</scope>
    <source>
        <strain evidence="2">160909Yilan</strain>
    </source>
</reference>
<sequence length="161" mass="17079">MPRRPAAGHDARSRSCTSFSYPCLAPPRALVVSSLPHSAFIVSFATHRYLHRRAQYVRLPPPSSSAPSSAPPAPASSTPNASATASEEEDARLRMRLETDAPSMVPAPIYTSPLFTALVAKAKEQQGGKGGGGVKLSLCHSGAEFVAGLLSPARRMKQRRS</sequence>
<dbReference type="EMBL" id="JACAZH010000067">
    <property type="protein sequence ID" value="KAF7330619.1"/>
    <property type="molecule type" value="Genomic_DNA"/>
</dbReference>
<dbReference type="Proteomes" id="UP000623467">
    <property type="component" value="Unassembled WGS sequence"/>
</dbReference>
<name>A0A8H6WY40_9AGAR</name>
<proteinExistence type="predicted"/>